<name>A0A316UBW2_9BASI</name>
<reference evidence="2 3" key="1">
    <citation type="journal article" date="2018" name="Mol. Biol. Evol.">
        <title>Broad Genomic Sampling Reveals a Smut Pathogenic Ancestry of the Fungal Clade Ustilaginomycotina.</title>
        <authorList>
            <person name="Kijpornyongpan T."/>
            <person name="Mondo S.J."/>
            <person name="Barry K."/>
            <person name="Sandor L."/>
            <person name="Lee J."/>
            <person name="Lipzen A."/>
            <person name="Pangilinan J."/>
            <person name="LaButti K."/>
            <person name="Hainaut M."/>
            <person name="Henrissat B."/>
            <person name="Grigoriev I.V."/>
            <person name="Spatafora J.W."/>
            <person name="Aime M.C."/>
        </authorList>
    </citation>
    <scope>NUCLEOTIDE SEQUENCE [LARGE SCALE GENOMIC DNA]</scope>
    <source>
        <strain evidence="2 3">MCA 4718</strain>
    </source>
</reference>
<feature type="region of interest" description="Disordered" evidence="1">
    <location>
        <begin position="79"/>
        <end position="120"/>
    </location>
</feature>
<accession>A0A316UBW2</accession>
<sequence length="120" mass="13318">MHAHTHTGKIPRSPLSCLCSCLATSATHFHSPHSVDLSHRIASLRVPQQEKYHDWIILLRSEFDRRLQPNQRCGMLTVTTGEKDRTGQDAREVQAGRLPPGRSRLDAAGCDASQALAPTR</sequence>
<dbReference type="AlphaFoldDB" id="A0A316UBW2"/>
<dbReference type="EMBL" id="KZ819322">
    <property type="protein sequence ID" value="PWN22622.1"/>
    <property type="molecule type" value="Genomic_DNA"/>
</dbReference>
<protein>
    <submittedName>
        <fullName evidence="2">Uncharacterized protein</fullName>
    </submittedName>
</protein>
<feature type="compositionally biased region" description="Basic and acidic residues" evidence="1">
    <location>
        <begin position="81"/>
        <end position="94"/>
    </location>
</feature>
<dbReference type="Proteomes" id="UP000245942">
    <property type="component" value="Unassembled WGS sequence"/>
</dbReference>
<keyword evidence="3" id="KW-1185">Reference proteome</keyword>
<evidence type="ECO:0000313" key="2">
    <source>
        <dbReference type="EMBL" id="PWN22622.1"/>
    </source>
</evidence>
<proteinExistence type="predicted"/>
<gene>
    <name evidence="2" type="ORF">BCV69DRAFT_92426</name>
</gene>
<dbReference type="GeneID" id="37017374"/>
<evidence type="ECO:0000313" key="3">
    <source>
        <dbReference type="Proteomes" id="UP000245942"/>
    </source>
</evidence>
<evidence type="ECO:0000256" key="1">
    <source>
        <dbReference type="SAM" id="MobiDB-lite"/>
    </source>
</evidence>
<dbReference type="RefSeq" id="XP_025349782.1">
    <property type="nucleotide sequence ID" value="XM_025495640.1"/>
</dbReference>
<organism evidence="2 3">
    <name type="scientific">Pseudomicrostroma glucosiphilum</name>
    <dbReference type="NCBI Taxonomy" id="1684307"/>
    <lineage>
        <taxon>Eukaryota</taxon>
        <taxon>Fungi</taxon>
        <taxon>Dikarya</taxon>
        <taxon>Basidiomycota</taxon>
        <taxon>Ustilaginomycotina</taxon>
        <taxon>Exobasidiomycetes</taxon>
        <taxon>Microstromatales</taxon>
        <taxon>Microstromatales incertae sedis</taxon>
        <taxon>Pseudomicrostroma</taxon>
    </lineage>
</organism>